<dbReference type="InterPro" id="IPR041373">
    <property type="entry name" value="RT_RNaseH"/>
</dbReference>
<feature type="domain" description="Reverse transcriptase" evidence="11">
    <location>
        <begin position="962"/>
        <end position="1140"/>
    </location>
</feature>
<dbReference type="GO" id="GO:0003964">
    <property type="term" value="F:RNA-directed DNA polymerase activity"/>
    <property type="evidence" value="ECO:0007669"/>
    <property type="project" value="UniProtKB-KW"/>
</dbReference>
<dbReference type="Gene3D" id="3.30.420.10">
    <property type="entry name" value="Ribonuclease H-like superfamily/Ribonuclease H"/>
    <property type="match status" value="1"/>
</dbReference>
<sequence>MQGALILPFLSDAMRTSVIGQSVNGTLSYGELKEKVLKEFKMTPAEYRRRFLDIKKEAGESWGQLAARLEMMFRYYLSSREVNSFEHLQALLIADRLKQLMPPDIRSFVTQGEMKGWLQAKELAELAANFEESTSHRVSNYQNAMAKEMRHIHRANNLPLDRMLCYACGEPGHFQRDCSSRRGMDPRNKVFRIAAKKVDTGANTFKARRSDGLEGNSTRWGNTRVRVFVGEILCTARIDSGADITVIKTSKVPAAILGQSRSNMRLTGAFGQAVTAELMYVPLGLPCPLGNATQRVPLLCAVTPELATSADLLLTPDDYESLRMAAYESEDDLEGGECGLVEGPPEQEGTLARESGVESAAHTSANNAPPLEHTAQSNKGAKGDARCEVTVGQGKEVEGDENSESKEREEVEPPPEDREDRVSATNVGAAADLLQGGHTEVKEQLTPPTESSFAKEQMDDESLADAWHQAKAGTHGMIIHGQLLFHKESLNGKQQLQLVVPKPRRAEVLELAHDSPCGGHFSEKKTKKRIKCAFFWPSLVSDVKRHCRTCHGCQVHSRKLTTDRVPITPLNRPQKPFEVVYLDCIGPMEPGSSRGHKYALSVVDLCTRWAEVIPLRAITAKATCQALIEVFARYGTPELICSDQGTNFTAKLTAELMERLGVAVRFATPDHPQSNGIVERWNGTFKGMLRHVMEEHGKDWDRYVPCLLWAYREIEHGVTGVSPFELMYGRAPHGPLSILRKSWTGEWTPPSGLNKPAAAFLKELREMMSEAARAVDERCAQVQRSYAQKYNLRARQKEFSIGDQVLVMQDATGGKMQPKWLGPLVVKERRRPDSYLIVDLEGTEKLVHANKLRPYYARTNAVGVVFEADLEFGSLETAPYASELREQCLLATKARNLSDSQKEELRSVLSDFQEVMSSRPGRCKLGEHKITLVPGARQSRTHTYKVPMALRAEVERQMSELVEWDFIYPVQSCFAHPIVCAAKKDGSIRVCVDYRNLNAITEPDSFPMGNVTELLYTIAKAKYISVLDMTRGYWQIPLSGESQGLAAFATPSGLYAWKVMPYGLRNSAATFQRIVNELLANHRQYACAYIDDVAVFSETWQDHMCHLRAVLQAIQSAGLTVNPAKCNFAQPRVKYLGHEVGSGIHAPDSDRVRAIQQLRPPKTKKELRSVLGLLNYYRDYVPEYSRLVLPLTGLTNKRVPNTLPWTAEAQHAFDAVKEALASVPGLTAPIPGKEFYLATDASERAVGACLSQEADGEERPVAFLSKKLTPAQQKWSTIEREAFAIVWALESLDTWLFGTKVRVRTDHDPLTFLARSSPSSARLTRWALALQKYDIEMVHIKGTLNKAADALSRLSQEA</sequence>
<dbReference type="Pfam" id="PF00098">
    <property type="entry name" value="zf-CCHC"/>
    <property type="match status" value="1"/>
</dbReference>
<keyword evidence="8" id="KW-0863">Zinc-finger</keyword>
<evidence type="ECO:0000256" key="1">
    <source>
        <dbReference type="ARBA" id="ARBA00012493"/>
    </source>
</evidence>
<dbReference type="EC" id="2.7.7.49" evidence="1"/>
<protein>
    <recommendedName>
        <fullName evidence="1">RNA-directed DNA polymerase</fullName>
        <ecNumber evidence="1">2.7.7.49</ecNumber>
    </recommendedName>
</protein>
<evidence type="ECO:0000256" key="8">
    <source>
        <dbReference type="PROSITE-ProRule" id="PRU00047"/>
    </source>
</evidence>
<dbReference type="SUPFAM" id="SSF53098">
    <property type="entry name" value="Ribonuclease H-like"/>
    <property type="match status" value="1"/>
</dbReference>
<keyword evidence="2" id="KW-0808">Transferase</keyword>
<dbReference type="GO" id="GO:0004519">
    <property type="term" value="F:endonuclease activity"/>
    <property type="evidence" value="ECO:0007669"/>
    <property type="project" value="UniProtKB-KW"/>
</dbReference>
<keyword evidence="3" id="KW-0548">Nucleotidyltransferase</keyword>
<keyword evidence="6" id="KW-0378">Hydrolase</keyword>
<evidence type="ECO:0000256" key="4">
    <source>
        <dbReference type="ARBA" id="ARBA00022722"/>
    </source>
</evidence>
<organism evidence="13">
    <name type="scientific">Rhipicephalus pulchellus</name>
    <name type="common">Yellow backed tick</name>
    <name type="synonym">Dermacentor pulchellus</name>
    <dbReference type="NCBI Taxonomy" id="72859"/>
    <lineage>
        <taxon>Eukaryota</taxon>
        <taxon>Metazoa</taxon>
        <taxon>Ecdysozoa</taxon>
        <taxon>Arthropoda</taxon>
        <taxon>Chelicerata</taxon>
        <taxon>Arachnida</taxon>
        <taxon>Acari</taxon>
        <taxon>Parasitiformes</taxon>
        <taxon>Ixodida</taxon>
        <taxon>Ixodoidea</taxon>
        <taxon>Ixodidae</taxon>
        <taxon>Rhipicephalinae</taxon>
        <taxon>Rhipicephalus</taxon>
        <taxon>Rhipicephalus</taxon>
    </lineage>
</organism>
<dbReference type="FunFam" id="3.10.20.370:FF:000001">
    <property type="entry name" value="Retrovirus-related Pol polyprotein from transposon 17.6-like protein"/>
    <property type="match status" value="1"/>
</dbReference>
<evidence type="ECO:0000256" key="6">
    <source>
        <dbReference type="ARBA" id="ARBA00022801"/>
    </source>
</evidence>
<dbReference type="InterPro" id="IPR021109">
    <property type="entry name" value="Peptidase_aspartic_dom_sf"/>
</dbReference>
<dbReference type="FunFam" id="1.10.340.70:FF:000001">
    <property type="entry name" value="Retrovirus-related Pol polyprotein from transposon gypsy-like Protein"/>
    <property type="match status" value="1"/>
</dbReference>
<keyword evidence="4" id="KW-0540">Nuclease</keyword>
<dbReference type="Gene3D" id="4.10.60.10">
    <property type="entry name" value="Zinc finger, CCHC-type"/>
    <property type="match status" value="1"/>
</dbReference>
<dbReference type="GO" id="GO:0042575">
    <property type="term" value="C:DNA polymerase complex"/>
    <property type="evidence" value="ECO:0007669"/>
    <property type="project" value="UniProtKB-ARBA"/>
</dbReference>
<evidence type="ECO:0000313" key="13">
    <source>
        <dbReference type="EMBL" id="JAA55894.1"/>
    </source>
</evidence>
<dbReference type="InterPro" id="IPR036875">
    <property type="entry name" value="Znf_CCHC_sf"/>
</dbReference>
<dbReference type="Gene3D" id="3.30.70.270">
    <property type="match status" value="2"/>
</dbReference>
<dbReference type="InterPro" id="IPR043502">
    <property type="entry name" value="DNA/RNA_pol_sf"/>
</dbReference>
<dbReference type="SMART" id="SM00343">
    <property type="entry name" value="ZnF_C2HC"/>
    <property type="match status" value="1"/>
</dbReference>
<keyword evidence="5" id="KW-0255">Endonuclease</keyword>
<reference evidence="13" key="1">
    <citation type="submission" date="2012-11" db="EMBL/GenBank/DDBJ databases">
        <authorList>
            <person name="Lucero-Rivera Y.E."/>
            <person name="Tovar-Ramirez D."/>
        </authorList>
    </citation>
    <scope>NUCLEOTIDE SEQUENCE</scope>
    <source>
        <tissue evidence="13">Salivary gland</tissue>
    </source>
</reference>
<dbReference type="Gene3D" id="1.10.4020.10">
    <property type="entry name" value="DNA breaking-rejoining enzymes"/>
    <property type="match status" value="1"/>
</dbReference>
<keyword evidence="7" id="KW-0695">RNA-directed DNA polymerase</keyword>
<dbReference type="InterPro" id="IPR012337">
    <property type="entry name" value="RNaseH-like_sf"/>
</dbReference>
<evidence type="ECO:0000259" key="12">
    <source>
        <dbReference type="PROSITE" id="PS50994"/>
    </source>
</evidence>
<keyword evidence="8" id="KW-0479">Metal-binding</keyword>
<evidence type="ECO:0000259" key="11">
    <source>
        <dbReference type="PROSITE" id="PS50878"/>
    </source>
</evidence>
<dbReference type="InterPro" id="IPR050951">
    <property type="entry name" value="Retrovirus_Pol_polyprotein"/>
</dbReference>
<dbReference type="CDD" id="cd01647">
    <property type="entry name" value="RT_LTR"/>
    <property type="match status" value="1"/>
</dbReference>
<dbReference type="Gene3D" id="3.10.10.10">
    <property type="entry name" value="HIV Type 1 Reverse Transcriptase, subunit A, domain 1"/>
    <property type="match status" value="1"/>
</dbReference>
<evidence type="ECO:0000256" key="9">
    <source>
        <dbReference type="SAM" id="MobiDB-lite"/>
    </source>
</evidence>
<dbReference type="PROSITE" id="PS50994">
    <property type="entry name" value="INTEGRASE"/>
    <property type="match status" value="1"/>
</dbReference>
<evidence type="ECO:0000256" key="7">
    <source>
        <dbReference type="ARBA" id="ARBA00022918"/>
    </source>
</evidence>
<dbReference type="InterPro" id="IPR001878">
    <property type="entry name" value="Znf_CCHC"/>
</dbReference>
<dbReference type="PROSITE" id="PS50878">
    <property type="entry name" value="RT_POL"/>
    <property type="match status" value="1"/>
</dbReference>
<dbReference type="SUPFAM" id="SSF56672">
    <property type="entry name" value="DNA/RNA polymerases"/>
    <property type="match status" value="1"/>
</dbReference>
<keyword evidence="8" id="KW-0862">Zinc</keyword>
<proteinExistence type="evidence at transcript level"/>
<dbReference type="Pfam" id="PF17921">
    <property type="entry name" value="Integrase_H2C2"/>
    <property type="match status" value="1"/>
</dbReference>
<dbReference type="FunFam" id="3.30.70.270:FF:000020">
    <property type="entry name" value="Transposon Tf2-6 polyprotein-like Protein"/>
    <property type="match status" value="1"/>
</dbReference>
<dbReference type="InterPro" id="IPR000477">
    <property type="entry name" value="RT_dom"/>
</dbReference>
<dbReference type="Pfam" id="PF00078">
    <property type="entry name" value="RVT_1"/>
    <property type="match status" value="1"/>
</dbReference>
<feature type="compositionally biased region" description="Basic and acidic residues" evidence="9">
    <location>
        <begin position="403"/>
        <end position="422"/>
    </location>
</feature>
<evidence type="ECO:0000256" key="2">
    <source>
        <dbReference type="ARBA" id="ARBA00022679"/>
    </source>
</evidence>
<dbReference type="InterPro" id="IPR041588">
    <property type="entry name" value="Integrase_H2C2"/>
</dbReference>
<accession>L7LYF1</accession>
<dbReference type="GO" id="GO:0003676">
    <property type="term" value="F:nucleic acid binding"/>
    <property type="evidence" value="ECO:0007669"/>
    <property type="project" value="InterPro"/>
</dbReference>
<dbReference type="InterPro" id="IPR038269">
    <property type="entry name" value="SCAN_sf"/>
</dbReference>
<dbReference type="PANTHER" id="PTHR37984:SF5">
    <property type="entry name" value="PROTEIN NYNRIN-LIKE"/>
    <property type="match status" value="1"/>
</dbReference>
<evidence type="ECO:0000256" key="3">
    <source>
        <dbReference type="ARBA" id="ARBA00022695"/>
    </source>
</evidence>
<dbReference type="GO" id="GO:0015074">
    <property type="term" value="P:DNA integration"/>
    <property type="evidence" value="ECO:0007669"/>
    <property type="project" value="InterPro"/>
</dbReference>
<dbReference type="Pfam" id="PF17917">
    <property type="entry name" value="RT_RNaseH"/>
    <property type="match status" value="1"/>
</dbReference>
<dbReference type="SUPFAM" id="SSF47353">
    <property type="entry name" value="Retrovirus capsid dimerization domain-like"/>
    <property type="match status" value="1"/>
</dbReference>
<dbReference type="PANTHER" id="PTHR37984">
    <property type="entry name" value="PROTEIN CBG26694"/>
    <property type="match status" value="1"/>
</dbReference>
<dbReference type="GO" id="GO:0016787">
    <property type="term" value="F:hydrolase activity"/>
    <property type="evidence" value="ECO:0007669"/>
    <property type="project" value="UniProtKB-KW"/>
</dbReference>
<dbReference type="EMBL" id="GACK01009140">
    <property type="protein sequence ID" value="JAA55894.1"/>
    <property type="molecule type" value="mRNA"/>
</dbReference>
<dbReference type="Pfam" id="PF00665">
    <property type="entry name" value="rve"/>
    <property type="match status" value="1"/>
</dbReference>
<dbReference type="InterPro" id="IPR001584">
    <property type="entry name" value="Integrase_cat-core"/>
</dbReference>
<dbReference type="CDD" id="cd09274">
    <property type="entry name" value="RNase_HI_RT_Ty3"/>
    <property type="match status" value="1"/>
</dbReference>
<feature type="domain" description="CCHC-type" evidence="10">
    <location>
        <begin position="165"/>
        <end position="178"/>
    </location>
</feature>
<name>L7LYF1_RHIPC</name>
<dbReference type="InterPro" id="IPR036397">
    <property type="entry name" value="RNaseH_sf"/>
</dbReference>
<dbReference type="Gene3D" id="1.10.340.70">
    <property type="match status" value="1"/>
</dbReference>
<reference evidence="13" key="2">
    <citation type="journal article" date="2015" name="J. Proteomics">
        <title>Sexual differences in the sialomes of the zebra tick, Rhipicephalus pulchellus.</title>
        <authorList>
            <person name="Tan A.W."/>
            <person name="Francischetti I.M."/>
            <person name="Slovak M."/>
            <person name="Kini R.M."/>
            <person name="Ribeiro J.M."/>
        </authorList>
    </citation>
    <scope>NUCLEOTIDE SEQUENCE</scope>
    <source>
        <tissue evidence="13">Salivary gland</tissue>
    </source>
</reference>
<dbReference type="SUPFAM" id="SSF50630">
    <property type="entry name" value="Acid proteases"/>
    <property type="match status" value="1"/>
</dbReference>
<feature type="region of interest" description="Disordered" evidence="9">
    <location>
        <begin position="330"/>
        <end position="458"/>
    </location>
</feature>
<dbReference type="FunFam" id="3.30.420.10:FF:000032">
    <property type="entry name" value="Retrovirus-related Pol polyprotein from transposon 297-like Protein"/>
    <property type="match status" value="1"/>
</dbReference>
<dbReference type="GO" id="GO:0008270">
    <property type="term" value="F:zinc ion binding"/>
    <property type="evidence" value="ECO:0007669"/>
    <property type="project" value="UniProtKB-KW"/>
</dbReference>
<dbReference type="InterPro" id="IPR043128">
    <property type="entry name" value="Rev_trsase/Diguanyl_cyclase"/>
</dbReference>
<dbReference type="SUPFAM" id="SSF57756">
    <property type="entry name" value="Retrovirus zinc finger-like domains"/>
    <property type="match status" value="1"/>
</dbReference>
<evidence type="ECO:0000259" key="10">
    <source>
        <dbReference type="PROSITE" id="PS50158"/>
    </source>
</evidence>
<evidence type="ECO:0000256" key="5">
    <source>
        <dbReference type="ARBA" id="ARBA00022759"/>
    </source>
</evidence>
<feature type="domain" description="Integrase catalytic" evidence="12">
    <location>
        <begin position="572"/>
        <end position="731"/>
    </location>
</feature>
<dbReference type="PROSITE" id="PS50158">
    <property type="entry name" value="ZF_CCHC"/>
    <property type="match status" value="1"/>
</dbReference>